<evidence type="ECO:0000313" key="5">
    <source>
        <dbReference type="EMBL" id="CAH9071765.1"/>
    </source>
</evidence>
<dbReference type="InterPro" id="IPR001245">
    <property type="entry name" value="Ser-Thr/Tyr_kinase_cat_dom"/>
</dbReference>
<feature type="compositionally biased region" description="Polar residues" evidence="3">
    <location>
        <begin position="18"/>
        <end position="36"/>
    </location>
</feature>
<reference evidence="5" key="1">
    <citation type="submission" date="2022-07" db="EMBL/GenBank/DDBJ databases">
        <authorList>
            <person name="Macas J."/>
            <person name="Novak P."/>
            <person name="Neumann P."/>
        </authorList>
    </citation>
    <scope>NUCLEOTIDE SEQUENCE</scope>
</reference>
<keyword evidence="2" id="KW-1003">Cell membrane</keyword>
<dbReference type="GO" id="GO:0005886">
    <property type="term" value="C:plasma membrane"/>
    <property type="evidence" value="ECO:0007669"/>
    <property type="project" value="UniProtKB-SubCell"/>
</dbReference>
<dbReference type="OrthoDB" id="4062651at2759"/>
<gene>
    <name evidence="5" type="ORF">CEURO_LOCUS4055</name>
</gene>
<evidence type="ECO:0000256" key="3">
    <source>
        <dbReference type="SAM" id="MobiDB-lite"/>
    </source>
</evidence>
<dbReference type="Proteomes" id="UP001152484">
    <property type="component" value="Unassembled WGS sequence"/>
</dbReference>
<dbReference type="InterPro" id="IPR011009">
    <property type="entry name" value="Kinase-like_dom_sf"/>
</dbReference>
<dbReference type="EMBL" id="CAMAPE010000008">
    <property type="protein sequence ID" value="CAH9071765.1"/>
    <property type="molecule type" value="Genomic_DNA"/>
</dbReference>
<dbReference type="InterPro" id="IPR050823">
    <property type="entry name" value="Plant_Ser_Thr_Prot_Kinase"/>
</dbReference>
<dbReference type="AlphaFoldDB" id="A0A9P1E1F9"/>
<dbReference type="GO" id="GO:0005524">
    <property type="term" value="F:ATP binding"/>
    <property type="evidence" value="ECO:0007669"/>
    <property type="project" value="InterPro"/>
</dbReference>
<comment type="caution">
    <text evidence="5">The sequence shown here is derived from an EMBL/GenBank/DDBJ whole genome shotgun (WGS) entry which is preliminary data.</text>
</comment>
<evidence type="ECO:0000256" key="2">
    <source>
        <dbReference type="ARBA" id="ARBA00022475"/>
    </source>
</evidence>
<sequence length="347" mass="38753">MGISMVKPMKLARGLFQGQETRPSSSTAGEPTTNSAAGLGEQRVPDPKAFTFMELKAATGNFGAENVVGEGEYGILFKGWVDQKTLAPSSQPGTGMAVAVRILSRRMLRPINQETEYEVKGWAQFQHKNIVRLIGYCLDDSTQHLMVHEFIGTGSTLHNHLFERDDRLMELWSIRIRLAVDVARGLCYLHGLNGNVFYGDLKPTHIFLDSDYTAKLSDVGIKGISIFYNRQGSSIGHAHAMTIPETAYMSPEHCQTGTCTKKSDVYCFGMVLLELLSGRSMSSIHPQYRWQPLRKKSIIQIMDPRIRCYPMKEAKVAVSIAYKCIQVNPGERPLMADVLSNLTRIVY</sequence>
<keyword evidence="6" id="KW-1185">Reference proteome</keyword>
<dbReference type="Gene3D" id="3.30.200.20">
    <property type="entry name" value="Phosphorylase Kinase, domain 1"/>
    <property type="match status" value="1"/>
</dbReference>
<evidence type="ECO:0000313" key="6">
    <source>
        <dbReference type="Proteomes" id="UP001152484"/>
    </source>
</evidence>
<evidence type="ECO:0000259" key="4">
    <source>
        <dbReference type="PROSITE" id="PS50011"/>
    </source>
</evidence>
<feature type="domain" description="Protein kinase" evidence="4">
    <location>
        <begin position="62"/>
        <end position="347"/>
    </location>
</feature>
<keyword evidence="2" id="KW-0472">Membrane</keyword>
<feature type="region of interest" description="Disordered" evidence="3">
    <location>
        <begin position="15"/>
        <end position="43"/>
    </location>
</feature>
<name>A0A9P1E1F9_CUSEU</name>
<proteinExistence type="predicted"/>
<comment type="subcellular location">
    <subcellularLocation>
        <location evidence="1">Cell membrane</location>
    </subcellularLocation>
</comment>
<dbReference type="SUPFAM" id="SSF56112">
    <property type="entry name" value="Protein kinase-like (PK-like)"/>
    <property type="match status" value="1"/>
</dbReference>
<dbReference type="GO" id="GO:0004672">
    <property type="term" value="F:protein kinase activity"/>
    <property type="evidence" value="ECO:0007669"/>
    <property type="project" value="InterPro"/>
</dbReference>
<accession>A0A9P1E1F9</accession>
<dbReference type="Gene3D" id="1.10.510.10">
    <property type="entry name" value="Transferase(Phosphotransferase) domain 1"/>
    <property type="match status" value="1"/>
</dbReference>
<dbReference type="PROSITE" id="PS50011">
    <property type="entry name" value="PROTEIN_KINASE_DOM"/>
    <property type="match status" value="1"/>
</dbReference>
<organism evidence="5 6">
    <name type="scientific">Cuscuta europaea</name>
    <name type="common">European dodder</name>
    <dbReference type="NCBI Taxonomy" id="41803"/>
    <lineage>
        <taxon>Eukaryota</taxon>
        <taxon>Viridiplantae</taxon>
        <taxon>Streptophyta</taxon>
        <taxon>Embryophyta</taxon>
        <taxon>Tracheophyta</taxon>
        <taxon>Spermatophyta</taxon>
        <taxon>Magnoliopsida</taxon>
        <taxon>eudicotyledons</taxon>
        <taxon>Gunneridae</taxon>
        <taxon>Pentapetalae</taxon>
        <taxon>asterids</taxon>
        <taxon>lamiids</taxon>
        <taxon>Solanales</taxon>
        <taxon>Convolvulaceae</taxon>
        <taxon>Cuscuteae</taxon>
        <taxon>Cuscuta</taxon>
        <taxon>Cuscuta subgen. Cuscuta</taxon>
    </lineage>
</organism>
<dbReference type="InterPro" id="IPR000719">
    <property type="entry name" value="Prot_kinase_dom"/>
</dbReference>
<evidence type="ECO:0000256" key="1">
    <source>
        <dbReference type="ARBA" id="ARBA00004236"/>
    </source>
</evidence>
<dbReference type="Pfam" id="PF07714">
    <property type="entry name" value="PK_Tyr_Ser-Thr"/>
    <property type="match status" value="1"/>
</dbReference>
<protein>
    <recommendedName>
        <fullName evidence="4">Protein kinase domain-containing protein</fullName>
    </recommendedName>
</protein>
<dbReference type="PANTHER" id="PTHR45621">
    <property type="entry name" value="OS01G0588500 PROTEIN-RELATED"/>
    <property type="match status" value="1"/>
</dbReference>